<dbReference type="Proteomes" id="UP000585665">
    <property type="component" value="Unassembled WGS sequence"/>
</dbReference>
<dbReference type="PANTHER" id="PTHR33931">
    <property type="entry name" value="HOLIN-LIKE PROTEIN CIDA-RELATED"/>
    <property type="match status" value="1"/>
</dbReference>
<dbReference type="InterPro" id="IPR005538">
    <property type="entry name" value="LrgA/CidA"/>
</dbReference>
<feature type="transmembrane region" description="Helical" evidence="6">
    <location>
        <begin position="62"/>
        <end position="83"/>
    </location>
</feature>
<dbReference type="GO" id="GO:0005886">
    <property type="term" value="C:plasma membrane"/>
    <property type="evidence" value="ECO:0007669"/>
    <property type="project" value="UniProtKB-SubCell"/>
</dbReference>
<evidence type="ECO:0000256" key="1">
    <source>
        <dbReference type="ARBA" id="ARBA00004651"/>
    </source>
</evidence>
<evidence type="ECO:0000256" key="5">
    <source>
        <dbReference type="ARBA" id="ARBA00023136"/>
    </source>
</evidence>
<dbReference type="Pfam" id="PF03788">
    <property type="entry name" value="LrgA"/>
    <property type="match status" value="1"/>
</dbReference>
<feature type="transmembrane region" description="Helical" evidence="6">
    <location>
        <begin position="89"/>
        <end position="113"/>
    </location>
</feature>
<evidence type="ECO:0000256" key="6">
    <source>
        <dbReference type="SAM" id="Phobius"/>
    </source>
</evidence>
<dbReference type="PANTHER" id="PTHR33931:SF2">
    <property type="entry name" value="HOLIN-LIKE PROTEIN CIDA"/>
    <property type="match status" value="1"/>
</dbReference>
<evidence type="ECO:0000256" key="3">
    <source>
        <dbReference type="ARBA" id="ARBA00022692"/>
    </source>
</evidence>
<name>A0A850P527_9PROT</name>
<evidence type="ECO:0000313" key="8">
    <source>
        <dbReference type="Proteomes" id="UP000585665"/>
    </source>
</evidence>
<dbReference type="EMBL" id="JABXXR010000016">
    <property type="protein sequence ID" value="NVN39745.1"/>
    <property type="molecule type" value="Genomic_DNA"/>
</dbReference>
<comment type="subcellular location">
    <subcellularLocation>
        <location evidence="1">Cell membrane</location>
        <topology evidence="1">Multi-pass membrane protein</topology>
    </subcellularLocation>
</comment>
<dbReference type="RefSeq" id="WP_176612729.1">
    <property type="nucleotide sequence ID" value="NZ_JABXXR010000016.1"/>
</dbReference>
<comment type="caution">
    <text evidence="7">The sequence shown here is derived from an EMBL/GenBank/DDBJ whole genome shotgun (WGS) entry which is preliminary data.</text>
</comment>
<keyword evidence="2" id="KW-1003">Cell membrane</keyword>
<organism evidence="7 8">
    <name type="scientific">Ameyamaea chiangmaiensis</name>
    <dbReference type="NCBI Taxonomy" id="442969"/>
    <lineage>
        <taxon>Bacteria</taxon>
        <taxon>Pseudomonadati</taxon>
        <taxon>Pseudomonadota</taxon>
        <taxon>Alphaproteobacteria</taxon>
        <taxon>Acetobacterales</taxon>
        <taxon>Acetobacteraceae</taxon>
        <taxon>Ameyamaea</taxon>
    </lineage>
</organism>
<evidence type="ECO:0000256" key="4">
    <source>
        <dbReference type="ARBA" id="ARBA00022989"/>
    </source>
</evidence>
<reference evidence="7 8" key="1">
    <citation type="submission" date="2020-06" db="EMBL/GenBank/DDBJ databases">
        <title>Description of novel acetic acid bacteria.</title>
        <authorList>
            <person name="Sombolestani A."/>
        </authorList>
    </citation>
    <scope>NUCLEOTIDE SEQUENCE [LARGE SCALE GENOMIC DNA]</scope>
    <source>
        <strain evidence="7 8">LMG 27010</strain>
    </source>
</reference>
<accession>A0A850P527</accession>
<gene>
    <name evidence="7" type="ORF">HUK82_04080</name>
</gene>
<evidence type="ECO:0000313" key="7">
    <source>
        <dbReference type="EMBL" id="NVN39745.1"/>
    </source>
</evidence>
<keyword evidence="8" id="KW-1185">Reference proteome</keyword>
<feature type="transmembrane region" description="Helical" evidence="6">
    <location>
        <begin position="26"/>
        <end position="42"/>
    </location>
</feature>
<keyword evidence="3 6" id="KW-0812">Transmembrane</keyword>
<dbReference type="AlphaFoldDB" id="A0A850P527"/>
<sequence>MPAAFLTLLACQLVGTLMQRLLALPVPGPVIGMFLLTGALLWRGRRGHPAVSPDLDRLARALIAMLGLLFVPAGVGVMAEWPILTANALPIGVALVGSTVLAILVTGGVMHLCMRGEGARRP</sequence>
<keyword evidence="4 6" id="KW-1133">Transmembrane helix</keyword>
<protein>
    <submittedName>
        <fullName evidence="7">CidA/LrgA family protein</fullName>
    </submittedName>
</protein>
<proteinExistence type="predicted"/>
<keyword evidence="5 6" id="KW-0472">Membrane</keyword>
<evidence type="ECO:0000256" key="2">
    <source>
        <dbReference type="ARBA" id="ARBA00022475"/>
    </source>
</evidence>